<name>A0A517MV46_9BACT</name>
<dbReference type="RefSeq" id="WP_145059879.1">
    <property type="nucleotide sequence ID" value="NZ_CP036263.1"/>
</dbReference>
<dbReference type="InterPro" id="IPR018966">
    <property type="entry name" value="VTC_domain"/>
</dbReference>
<dbReference type="GO" id="GO:0006799">
    <property type="term" value="P:polyphosphate biosynthetic process"/>
    <property type="evidence" value="ECO:0007669"/>
    <property type="project" value="UniProtKB-ARBA"/>
</dbReference>
<accession>A0A517MV46</accession>
<dbReference type="Pfam" id="PF09359">
    <property type="entry name" value="VTC"/>
    <property type="match status" value="1"/>
</dbReference>
<dbReference type="AlphaFoldDB" id="A0A517MV46"/>
<reference evidence="2 3" key="1">
    <citation type="submission" date="2019-02" db="EMBL/GenBank/DDBJ databases">
        <title>Deep-cultivation of Planctomycetes and their phenomic and genomic characterization uncovers novel biology.</title>
        <authorList>
            <person name="Wiegand S."/>
            <person name="Jogler M."/>
            <person name="Boedeker C."/>
            <person name="Pinto D."/>
            <person name="Vollmers J."/>
            <person name="Rivas-Marin E."/>
            <person name="Kohn T."/>
            <person name="Peeters S.H."/>
            <person name="Heuer A."/>
            <person name="Rast P."/>
            <person name="Oberbeckmann S."/>
            <person name="Bunk B."/>
            <person name="Jeske O."/>
            <person name="Meyerdierks A."/>
            <person name="Storesund J.E."/>
            <person name="Kallscheuer N."/>
            <person name="Luecker S."/>
            <person name="Lage O.M."/>
            <person name="Pohl T."/>
            <person name="Merkel B.J."/>
            <person name="Hornburger P."/>
            <person name="Mueller R.-W."/>
            <person name="Bruemmer F."/>
            <person name="Labrenz M."/>
            <person name="Spormann A.M."/>
            <person name="Op den Camp H."/>
            <person name="Overmann J."/>
            <person name="Amann R."/>
            <person name="Jetten M.S.M."/>
            <person name="Mascher T."/>
            <person name="Medema M.H."/>
            <person name="Devos D.P."/>
            <person name="Kaster A.-K."/>
            <person name="Ovreas L."/>
            <person name="Rohde M."/>
            <person name="Galperin M.Y."/>
            <person name="Jogler C."/>
        </authorList>
    </citation>
    <scope>NUCLEOTIDE SEQUENCE [LARGE SCALE GENOMIC DNA]</scope>
    <source>
        <strain evidence="2 3">HG15A2</strain>
    </source>
</reference>
<feature type="domain" description="VTC" evidence="1">
    <location>
        <begin position="49"/>
        <end position="255"/>
    </location>
</feature>
<evidence type="ECO:0000313" key="3">
    <source>
        <dbReference type="Proteomes" id="UP000319852"/>
    </source>
</evidence>
<dbReference type="InterPro" id="IPR042267">
    <property type="entry name" value="VTC_sf"/>
</dbReference>
<sequence length="277" mass="31687">MSVASNSLCSPGEFESGPVIEQQNRELQHLLGHFDPVQLNELSGFELMNRTDTKYLLSSDDLLETLPELRGNYRSLEVEEVRLSPYSTLYFDTPDLVCYKAHHNGKLNRRKYRMRRYDANGVCFLEVKLKNSKGRTDKQRMSLSDIQPSIDESHAGFLDSIAPDLQNQSFDGLIPQLWSRFLRMTLVHNNIAERVTIDTCLSFHKGDRAVQLPGVIIAEVKQPGDDRQSPVRKQFRARGIRPLRISKYCVGSAMLNPTLKHNRFKAKLRSLQKIANV</sequence>
<gene>
    <name evidence="2" type="ORF">HG15A2_19380</name>
</gene>
<dbReference type="CDD" id="cd07750">
    <property type="entry name" value="PolyPPase_VTC_like"/>
    <property type="match status" value="1"/>
</dbReference>
<keyword evidence="3" id="KW-1185">Reference proteome</keyword>
<protein>
    <submittedName>
        <fullName evidence="2">VTC domain protein</fullName>
    </submittedName>
</protein>
<dbReference type="Gene3D" id="3.20.100.30">
    <property type="entry name" value="VTC, catalytic tunnel domain"/>
    <property type="match status" value="1"/>
</dbReference>
<evidence type="ECO:0000313" key="2">
    <source>
        <dbReference type="EMBL" id="QDS98657.1"/>
    </source>
</evidence>
<evidence type="ECO:0000259" key="1">
    <source>
        <dbReference type="Pfam" id="PF09359"/>
    </source>
</evidence>
<organism evidence="2 3">
    <name type="scientific">Adhaeretor mobilis</name>
    <dbReference type="NCBI Taxonomy" id="1930276"/>
    <lineage>
        <taxon>Bacteria</taxon>
        <taxon>Pseudomonadati</taxon>
        <taxon>Planctomycetota</taxon>
        <taxon>Planctomycetia</taxon>
        <taxon>Pirellulales</taxon>
        <taxon>Lacipirellulaceae</taxon>
        <taxon>Adhaeretor</taxon>
    </lineage>
</organism>
<proteinExistence type="predicted"/>
<dbReference type="KEGG" id="amob:HG15A2_19380"/>
<dbReference type="OrthoDB" id="148766at2"/>
<dbReference type="EMBL" id="CP036263">
    <property type="protein sequence ID" value="QDS98657.1"/>
    <property type="molecule type" value="Genomic_DNA"/>
</dbReference>
<dbReference type="Proteomes" id="UP000319852">
    <property type="component" value="Chromosome"/>
</dbReference>